<dbReference type="PROSITE" id="PS00018">
    <property type="entry name" value="EF_HAND_1"/>
    <property type="match status" value="2"/>
</dbReference>
<dbReference type="SMART" id="SM00054">
    <property type="entry name" value="EFh"/>
    <property type="match status" value="2"/>
</dbReference>
<evidence type="ECO:0000256" key="3">
    <source>
        <dbReference type="SAM" id="MobiDB-lite"/>
    </source>
</evidence>
<dbReference type="PROSITE" id="PS50222">
    <property type="entry name" value="EF_HAND_2"/>
    <property type="match status" value="2"/>
</dbReference>
<accession>A0A7S2JD30</accession>
<evidence type="ECO:0000256" key="1">
    <source>
        <dbReference type="ARBA" id="ARBA00022737"/>
    </source>
</evidence>
<evidence type="ECO:0000313" key="5">
    <source>
        <dbReference type="EMBL" id="CAD9544357.1"/>
    </source>
</evidence>
<keyword evidence="2" id="KW-0106">Calcium</keyword>
<name>A0A7S2JD30_9EUKA</name>
<proteinExistence type="predicted"/>
<dbReference type="InterPro" id="IPR050145">
    <property type="entry name" value="Centrin_CML-like"/>
</dbReference>
<dbReference type="SUPFAM" id="SSF47473">
    <property type="entry name" value="EF-hand"/>
    <property type="match status" value="1"/>
</dbReference>
<gene>
    <name evidence="5" type="ORF">CBRE1094_LOCUS42683</name>
</gene>
<dbReference type="InterPro" id="IPR002048">
    <property type="entry name" value="EF_hand_dom"/>
</dbReference>
<dbReference type="GO" id="GO:0005509">
    <property type="term" value="F:calcium ion binding"/>
    <property type="evidence" value="ECO:0007669"/>
    <property type="project" value="InterPro"/>
</dbReference>
<evidence type="ECO:0000259" key="4">
    <source>
        <dbReference type="PROSITE" id="PS50222"/>
    </source>
</evidence>
<dbReference type="AlphaFoldDB" id="A0A7S2JD30"/>
<dbReference type="Pfam" id="PF13499">
    <property type="entry name" value="EF-hand_7"/>
    <property type="match status" value="1"/>
</dbReference>
<dbReference type="InterPro" id="IPR018247">
    <property type="entry name" value="EF_Hand_1_Ca_BS"/>
</dbReference>
<dbReference type="CDD" id="cd00051">
    <property type="entry name" value="EFh"/>
    <property type="match status" value="1"/>
</dbReference>
<sequence length="294" mass="31911">MLLTANSLIEVAQFETVKMNMIVQVMTAARVTTVKVIQIVAVLSPNPNLRLALTSYADPTGSGFISADTFMSLPCWQTPPLDPKLLAMLNPNEFGSVALSERQIELVLRQLDTSGDGFIDANELKHHIQILGQRKVSDEEIQQLFSQVDSNQDGKINIDELVAVMKVEWSSEWSMEPARPPAPRSRDGMSTPEHQTIREAQLKPQSTIVPTPAPAPDAPNLNPAQARASGPETAPQTPDAVPDVTPSSKCGQEDNLKSPSSAFRKQSPEYSGAQCGPGGREQQWAMEGEDTLTA</sequence>
<dbReference type="EMBL" id="HBGU01078277">
    <property type="protein sequence ID" value="CAD9544357.1"/>
    <property type="molecule type" value="Transcribed_RNA"/>
</dbReference>
<protein>
    <recommendedName>
        <fullName evidence="4">EF-hand domain-containing protein</fullName>
    </recommendedName>
</protein>
<feature type="domain" description="EF-hand" evidence="4">
    <location>
        <begin position="99"/>
        <end position="134"/>
    </location>
</feature>
<feature type="region of interest" description="Disordered" evidence="3">
    <location>
        <begin position="172"/>
        <end position="294"/>
    </location>
</feature>
<dbReference type="PANTHER" id="PTHR23050">
    <property type="entry name" value="CALCIUM BINDING PROTEIN"/>
    <property type="match status" value="1"/>
</dbReference>
<keyword evidence="1" id="KW-0677">Repeat</keyword>
<organism evidence="5">
    <name type="scientific">Haptolina brevifila</name>
    <dbReference type="NCBI Taxonomy" id="156173"/>
    <lineage>
        <taxon>Eukaryota</taxon>
        <taxon>Haptista</taxon>
        <taxon>Haptophyta</taxon>
        <taxon>Prymnesiophyceae</taxon>
        <taxon>Prymnesiales</taxon>
        <taxon>Prymnesiaceae</taxon>
        <taxon>Haptolina</taxon>
    </lineage>
</organism>
<dbReference type="InterPro" id="IPR011992">
    <property type="entry name" value="EF-hand-dom_pair"/>
</dbReference>
<dbReference type="Gene3D" id="1.10.238.10">
    <property type="entry name" value="EF-hand"/>
    <property type="match status" value="1"/>
</dbReference>
<evidence type="ECO:0000256" key="2">
    <source>
        <dbReference type="ARBA" id="ARBA00022837"/>
    </source>
</evidence>
<feature type="domain" description="EF-hand" evidence="4">
    <location>
        <begin position="136"/>
        <end position="171"/>
    </location>
</feature>
<reference evidence="5" key="1">
    <citation type="submission" date="2021-01" db="EMBL/GenBank/DDBJ databases">
        <authorList>
            <person name="Corre E."/>
            <person name="Pelletier E."/>
            <person name="Niang G."/>
            <person name="Scheremetjew M."/>
            <person name="Finn R."/>
            <person name="Kale V."/>
            <person name="Holt S."/>
            <person name="Cochrane G."/>
            <person name="Meng A."/>
            <person name="Brown T."/>
            <person name="Cohen L."/>
        </authorList>
    </citation>
    <scope>NUCLEOTIDE SEQUENCE</scope>
    <source>
        <strain evidence="5">UTEX LB 985</strain>
    </source>
</reference>